<evidence type="ECO:0000256" key="1">
    <source>
        <dbReference type="PROSITE-ProRule" id="PRU00221"/>
    </source>
</evidence>
<dbReference type="PANTHER" id="PTHR45589">
    <property type="entry name" value="WD REPEAT DOMAIN 62, ISOFORM G"/>
    <property type="match status" value="1"/>
</dbReference>
<dbReference type="AlphaFoldDB" id="W9RRY6"/>
<keyword evidence="3" id="KW-1185">Reference proteome</keyword>
<dbReference type="eggNOG" id="KOG1408">
    <property type="taxonomic scope" value="Eukaryota"/>
</dbReference>
<dbReference type="Pfam" id="PF00400">
    <property type="entry name" value="WD40"/>
    <property type="match status" value="5"/>
</dbReference>
<dbReference type="SUPFAM" id="SSF50978">
    <property type="entry name" value="WD40 repeat-like"/>
    <property type="match status" value="2"/>
</dbReference>
<keyword evidence="2" id="KW-0808">Transferase</keyword>
<keyword evidence="2" id="KW-0418">Kinase</keyword>
<evidence type="ECO:0000313" key="3">
    <source>
        <dbReference type="Proteomes" id="UP000030645"/>
    </source>
</evidence>
<dbReference type="InterPro" id="IPR052779">
    <property type="entry name" value="WDR62"/>
</dbReference>
<organism evidence="2 3">
    <name type="scientific">Morus notabilis</name>
    <dbReference type="NCBI Taxonomy" id="981085"/>
    <lineage>
        <taxon>Eukaryota</taxon>
        <taxon>Viridiplantae</taxon>
        <taxon>Streptophyta</taxon>
        <taxon>Embryophyta</taxon>
        <taxon>Tracheophyta</taxon>
        <taxon>Spermatophyta</taxon>
        <taxon>Magnoliopsida</taxon>
        <taxon>eudicotyledons</taxon>
        <taxon>Gunneridae</taxon>
        <taxon>Pentapetalae</taxon>
        <taxon>rosids</taxon>
        <taxon>fabids</taxon>
        <taxon>Rosales</taxon>
        <taxon>Moraceae</taxon>
        <taxon>Moreae</taxon>
        <taxon>Morus</taxon>
    </lineage>
</organism>
<dbReference type="Proteomes" id="UP000030645">
    <property type="component" value="Unassembled WGS sequence"/>
</dbReference>
<dbReference type="Gene3D" id="2.130.10.10">
    <property type="entry name" value="YVTN repeat-like/Quinoprotein amine dehydrogenase"/>
    <property type="match status" value="4"/>
</dbReference>
<dbReference type="EMBL" id="KE345018">
    <property type="protein sequence ID" value="EXB89953.1"/>
    <property type="molecule type" value="Genomic_DNA"/>
</dbReference>
<feature type="repeat" description="WD" evidence="1">
    <location>
        <begin position="381"/>
        <end position="396"/>
    </location>
</feature>
<keyword evidence="1" id="KW-0853">WD repeat</keyword>
<accession>W9RRY6</accession>
<evidence type="ECO:0000313" key="2">
    <source>
        <dbReference type="EMBL" id="EXB89953.1"/>
    </source>
</evidence>
<reference evidence="3" key="1">
    <citation type="submission" date="2013-01" db="EMBL/GenBank/DDBJ databases">
        <title>Draft Genome Sequence of a Mulberry Tree, Morus notabilis C.K. Schneid.</title>
        <authorList>
            <person name="He N."/>
            <person name="Zhao S."/>
        </authorList>
    </citation>
    <scope>NUCLEOTIDE SEQUENCE</scope>
</reference>
<dbReference type="SMART" id="SM00320">
    <property type="entry name" value="WD40"/>
    <property type="match status" value="12"/>
</dbReference>
<gene>
    <name evidence="2" type="ORF">L484_023605</name>
</gene>
<name>W9RRY6_9ROSA</name>
<dbReference type="InterPro" id="IPR036322">
    <property type="entry name" value="WD40_repeat_dom_sf"/>
</dbReference>
<dbReference type="InterPro" id="IPR001680">
    <property type="entry name" value="WD40_rpt"/>
</dbReference>
<dbReference type="PROSITE" id="PS50082">
    <property type="entry name" value="WD_REPEATS_2"/>
    <property type="match status" value="1"/>
</dbReference>
<dbReference type="GO" id="GO:0016301">
    <property type="term" value="F:kinase activity"/>
    <property type="evidence" value="ECO:0007669"/>
    <property type="project" value="UniProtKB-KW"/>
</dbReference>
<proteinExistence type="predicted"/>
<sequence length="731" mass="80401">MDWLRAFRHRDVPMSPGASWWFTMWITGTHSHLVVFQQMPRPLSCVAVSKDGRFIAAGESGTQLAVLVWDVETLALVYELKGHLFGVGCIAFSPDGRHLVSVGGYIHLWEWRIGMLVTKLKASASCSAISSVSFSSDAKFVITAGKKHLMFWTVRSSPKTRLSKGNVSMTMHGKAVNLGLQKGRSFISVTSSLRTNKTTMCGQAGEFFPLYALTDAGVLCLIHSGLSVRKSVDLKVDKGFAVSVSDKLIACACSSGIVRLFTIETLKYAGSLSYSKDKKGGGIGNNDIFCPNKDVETDFQLLPNLPDAVACQFMMSEKLVVIYGDHSLYIWNIHDVNQATRCYVLLSHSACIWDVKNLCCDNLHDQSLACVARGCSGGVSFATCSTDGSIRLWDLSFQPNPSEDLADHHPLNTESMSTTRLVSTGTFERDAMELGFSAQGFRSMAVSPDGKYLAAGDSKGSLHIYDLHTFDYTCFQDAHDSEILSLSFSLSSKKHVDSKEVTTGHYFLASGGRDQLIHLYDVRRNFDLIESIDDHSAAVTSVKLACNGHKILSSAADRSLVFRDISVTDNGFQISHRLHQMASHGTVYDMVVDPKSEIAVTVGQDKKINTFDIASGRLIRSFKQNKYSGDPIKVTMDPSCSYLVCSDSNKSLYIYDFITGEMVTQVMGHGEVITGVIFLPDCKHIISIFRILTMVSEHLRSMEPFELREKLRAVLRANLKVSGGSMGGLRD</sequence>
<dbReference type="InterPro" id="IPR015943">
    <property type="entry name" value="WD40/YVTN_repeat-like_dom_sf"/>
</dbReference>
<protein>
    <submittedName>
        <fullName evidence="2">Mitogen-activated protein kinase-binding protein 1</fullName>
    </submittedName>
</protein>
<dbReference type="PANTHER" id="PTHR45589:SF1">
    <property type="entry name" value="WD REPEAT DOMAIN 62, ISOFORM G"/>
    <property type="match status" value="1"/>
</dbReference>